<keyword evidence="10 13" id="KW-0143">Chaperone</keyword>
<dbReference type="GO" id="GO:0044874">
    <property type="term" value="P:lipoprotein localization to outer membrane"/>
    <property type="evidence" value="ECO:0007669"/>
    <property type="project" value="UniProtKB-UniRule"/>
</dbReference>
<evidence type="ECO:0000256" key="7">
    <source>
        <dbReference type="ARBA" id="ARBA00022927"/>
    </source>
</evidence>
<dbReference type="KEGG" id="ttc:FOKN1_2835"/>
<evidence type="ECO:0000313" key="15">
    <source>
        <dbReference type="Proteomes" id="UP000218765"/>
    </source>
</evidence>
<evidence type="ECO:0000256" key="4">
    <source>
        <dbReference type="ARBA" id="ARBA00016202"/>
    </source>
</evidence>
<comment type="function">
    <text evidence="13">Plays a critical role in the incorporation of lipoproteins in the outer membrane after they are released by the LolA protein.</text>
</comment>
<comment type="subunit">
    <text evidence="3 13">Monomer.</text>
</comment>
<keyword evidence="15" id="KW-1185">Reference proteome</keyword>
<evidence type="ECO:0000256" key="5">
    <source>
        <dbReference type="ARBA" id="ARBA00022448"/>
    </source>
</evidence>
<comment type="subcellular location">
    <subcellularLocation>
        <location evidence="1">Cell outer membrane</location>
        <topology evidence="1">Lipid-anchor</topology>
    </subcellularLocation>
</comment>
<gene>
    <name evidence="13" type="primary">lolB</name>
    <name evidence="14" type="ORF">FOKN1_2835</name>
</gene>
<keyword evidence="6" id="KW-0732">Signal</keyword>
<dbReference type="InterPro" id="IPR004565">
    <property type="entry name" value="OM_lipoprot_LolB"/>
</dbReference>
<dbReference type="Proteomes" id="UP000218765">
    <property type="component" value="Chromosome"/>
</dbReference>
<dbReference type="Gene3D" id="2.50.20.10">
    <property type="entry name" value="Lipoprotein localisation LolA/LolB/LppX"/>
    <property type="match status" value="1"/>
</dbReference>
<name>A0A1Z4VUK5_9GAMM</name>
<dbReference type="GO" id="GO:0009279">
    <property type="term" value="C:cell outer membrane"/>
    <property type="evidence" value="ECO:0007669"/>
    <property type="project" value="UniProtKB-SubCell"/>
</dbReference>
<accession>A0A1Z4VUK5</accession>
<evidence type="ECO:0000256" key="10">
    <source>
        <dbReference type="ARBA" id="ARBA00023186"/>
    </source>
</evidence>
<evidence type="ECO:0000256" key="3">
    <source>
        <dbReference type="ARBA" id="ARBA00011245"/>
    </source>
</evidence>
<evidence type="ECO:0000256" key="8">
    <source>
        <dbReference type="ARBA" id="ARBA00023136"/>
    </source>
</evidence>
<evidence type="ECO:0000256" key="1">
    <source>
        <dbReference type="ARBA" id="ARBA00004459"/>
    </source>
</evidence>
<comment type="similarity">
    <text evidence="2 13">Belongs to the LolB family.</text>
</comment>
<dbReference type="InterPro" id="IPR029046">
    <property type="entry name" value="LolA/LolB/LppX"/>
</dbReference>
<keyword evidence="9" id="KW-0564">Palmitate</keyword>
<protein>
    <recommendedName>
        <fullName evidence="4 13">Outer-membrane lipoprotein LolB</fullName>
    </recommendedName>
</protein>
<dbReference type="Pfam" id="PF03550">
    <property type="entry name" value="LolB"/>
    <property type="match status" value="1"/>
</dbReference>
<organism evidence="14 15">
    <name type="scientific">Thiohalobacter thiocyanaticus</name>
    <dbReference type="NCBI Taxonomy" id="585455"/>
    <lineage>
        <taxon>Bacteria</taxon>
        <taxon>Pseudomonadati</taxon>
        <taxon>Pseudomonadota</taxon>
        <taxon>Gammaproteobacteria</taxon>
        <taxon>Thiohalobacterales</taxon>
        <taxon>Thiohalobacteraceae</taxon>
        <taxon>Thiohalobacter</taxon>
    </lineage>
</organism>
<dbReference type="GO" id="GO:0015031">
    <property type="term" value="P:protein transport"/>
    <property type="evidence" value="ECO:0007669"/>
    <property type="project" value="UniProtKB-KW"/>
</dbReference>
<sequence>MSAPGALLRFAGLVLVVALTGCSGLATREPARVPAADTWTLEGRIALRLEDEGWHASVVWQQRPGSYRLRLQGPLGQGALELSGSAAGVILERADGRISQARDPDILLYQETGWQLPVSGLRYWVRGRPVPDIGTRSRRDDQGRLVELHQAGWDIRYTDFFQTGALPRRIELVNGEVRVKLIIDQWQHLPAADEADDAS</sequence>
<dbReference type="NCBIfam" id="TIGR00548">
    <property type="entry name" value="lolB"/>
    <property type="match status" value="1"/>
</dbReference>
<evidence type="ECO:0000256" key="6">
    <source>
        <dbReference type="ARBA" id="ARBA00022729"/>
    </source>
</evidence>
<keyword evidence="12 14" id="KW-0449">Lipoprotein</keyword>
<dbReference type="CDD" id="cd16326">
    <property type="entry name" value="LolB"/>
    <property type="match status" value="1"/>
</dbReference>
<dbReference type="HAMAP" id="MF_00233">
    <property type="entry name" value="LolB"/>
    <property type="match status" value="1"/>
</dbReference>
<keyword evidence="8 13" id="KW-0472">Membrane</keyword>
<evidence type="ECO:0000256" key="2">
    <source>
        <dbReference type="ARBA" id="ARBA00009696"/>
    </source>
</evidence>
<dbReference type="SUPFAM" id="SSF89392">
    <property type="entry name" value="Prokaryotic lipoproteins and lipoprotein localization factors"/>
    <property type="match status" value="1"/>
</dbReference>
<keyword evidence="5 13" id="KW-0813">Transport</keyword>
<evidence type="ECO:0000256" key="12">
    <source>
        <dbReference type="ARBA" id="ARBA00023288"/>
    </source>
</evidence>
<evidence type="ECO:0000313" key="14">
    <source>
        <dbReference type="EMBL" id="BAZ95193.1"/>
    </source>
</evidence>
<keyword evidence="11 13" id="KW-0998">Cell outer membrane</keyword>
<keyword evidence="7 13" id="KW-0653">Protein transport</keyword>
<evidence type="ECO:0000256" key="9">
    <source>
        <dbReference type="ARBA" id="ARBA00023139"/>
    </source>
</evidence>
<evidence type="ECO:0000256" key="13">
    <source>
        <dbReference type="HAMAP-Rule" id="MF_00233"/>
    </source>
</evidence>
<reference evidence="14 15" key="1">
    <citation type="submission" date="2017-05" db="EMBL/GenBank/DDBJ databases">
        <title>Thiocyanate degradation by Thiohalobacter thiocyanaticus FOKN1.</title>
        <authorList>
            <person name="Oshiki M."/>
            <person name="Fukushima T."/>
            <person name="Kawano S."/>
            <person name="Nakagawa J."/>
        </authorList>
    </citation>
    <scope>NUCLEOTIDE SEQUENCE [LARGE SCALE GENOMIC DNA]</scope>
    <source>
        <strain evidence="14 15">FOKN1</strain>
    </source>
</reference>
<dbReference type="EMBL" id="AP018052">
    <property type="protein sequence ID" value="BAZ95193.1"/>
    <property type="molecule type" value="Genomic_DNA"/>
</dbReference>
<evidence type="ECO:0000256" key="11">
    <source>
        <dbReference type="ARBA" id="ARBA00023237"/>
    </source>
</evidence>
<dbReference type="AlphaFoldDB" id="A0A1Z4VUK5"/>
<proteinExistence type="inferred from homology"/>